<accession>A0A291B645</accession>
<dbReference type="EMBL" id="MF599468">
    <property type="protein sequence ID" value="ATE87157.1"/>
    <property type="molecule type" value="Genomic_DNA"/>
</dbReference>
<dbReference type="GO" id="GO:0005198">
    <property type="term" value="F:structural molecule activity"/>
    <property type="evidence" value="ECO:0007669"/>
    <property type="project" value="InterPro"/>
</dbReference>
<dbReference type="EMBL" id="KY681039">
    <property type="protein sequence ID" value="ATE90961.1"/>
    <property type="molecule type" value="Genomic_DNA"/>
</dbReference>
<sequence>MLRFIYEKKILLIKNCKMANIAGALQDMANLGAVERYQYGTTNAVTYFIRETRKSTLFSQLPIQLSSKNGNPDFDREWSVEPSKAFDYLIHMWIRVTVPEVKLLAGNVYKEHGRIRWTRNFMHNLIKKVSFNVNDLEIEKFDNYFLDFWNQFTLSSSKKDGYNNMIGNDDDLLIPKSKDGKIESKSLTLPIPFFFSRDSGLALPVGGVKWNKLRIDFEFRNWTELLILENVGAAHNGEKNPCKVPQVGSDIAVAPSLSNVQCWVNGGLIPEAERARMGCVHRDMLIESIQTSSKLNFNPVLNPNPSYDIRFQRTVKALFFGVRNTTNPNVWSNYTTASPVPDADKIDFDPDQSAFDPIGTANIRYESSDRIPVMTADYFSLIEPYYKAPAIPELTGYHMFSYALKMNNVDPSGSANYSILNNVSIQLQCSEAAIKAAKGEGEAKTGTDYAQSFQFLVIAISQNVLTLKNGMLGLPFM</sequence>
<evidence type="ECO:0000256" key="6">
    <source>
        <dbReference type="ARBA" id="ARBA00022844"/>
    </source>
</evidence>
<dbReference type="KEGG" id="vg:65099920"/>
<keyword evidence="6" id="KW-0946">Virion</keyword>
<evidence type="ECO:0000313" key="11">
    <source>
        <dbReference type="EMBL" id="ATE90961.1"/>
    </source>
</evidence>
<evidence type="ECO:0000256" key="2">
    <source>
        <dbReference type="ARBA" id="ARBA00009231"/>
    </source>
</evidence>
<keyword evidence="5" id="KW-0167">Capsid protein</keyword>
<dbReference type="SUPFAM" id="SSF49749">
    <property type="entry name" value="Group II dsDNA viruses VP"/>
    <property type="match status" value="2"/>
</dbReference>
<gene>
    <name evidence="10" type="primary">148L</name>
</gene>
<proteinExistence type="inferred from homology"/>
<keyword evidence="12" id="KW-1185">Reference proteome</keyword>
<evidence type="ECO:0000259" key="8">
    <source>
        <dbReference type="Pfam" id="PF04451"/>
    </source>
</evidence>
<dbReference type="Proteomes" id="UP000297192">
    <property type="component" value="Segment"/>
</dbReference>
<dbReference type="GO" id="GO:0019028">
    <property type="term" value="C:viral capsid"/>
    <property type="evidence" value="ECO:0007669"/>
    <property type="project" value="UniProtKB-KW"/>
</dbReference>
<evidence type="ECO:0000256" key="1">
    <source>
        <dbReference type="ARBA" id="ARBA00004328"/>
    </source>
</evidence>
<dbReference type="SMR" id="A0A291B645"/>
<evidence type="ECO:0000256" key="3">
    <source>
        <dbReference type="ARBA" id="ARBA00011233"/>
    </source>
</evidence>
<comment type="subunit">
    <text evidence="3">Homotrimer.</text>
</comment>
<dbReference type="Gene3D" id="2.70.9.10">
    <property type="entry name" value="Adenovirus Type 2 Hexon, domain 4"/>
    <property type="match status" value="1"/>
</dbReference>
<dbReference type="Gene3D" id="2.70.9.20">
    <property type="entry name" value="Major capsid protein Vp54"/>
    <property type="match status" value="1"/>
</dbReference>
<keyword evidence="7" id="KW-0426">Late protein</keyword>
<dbReference type="Pfam" id="PF16903">
    <property type="entry name" value="Capsid_N"/>
    <property type="match status" value="1"/>
</dbReference>
<dbReference type="InterPro" id="IPR016112">
    <property type="entry name" value="VP_dsDNA_II"/>
</dbReference>
<feature type="domain" description="Major capsid protein C-terminal" evidence="8">
    <location>
        <begin position="273"/>
        <end position="473"/>
    </location>
</feature>
<reference evidence="11" key="2">
    <citation type="journal article" date="2017" name="Sci. Rep.">
        <title>Characterization of a new member of Iridoviridae, Shrimp hemocyte iridescent virus (SHIV), found in white leg shrimp (Litopenaeus vannamei).</title>
        <authorList>
            <person name="Qiu L."/>
            <person name="Chen M.M."/>
            <person name="Wan X.Y."/>
            <person name="Li C."/>
            <person name="Zhang Q.L."/>
            <person name="Wang R.Y."/>
            <person name="Cheng D.Y."/>
            <person name="Dong X."/>
            <person name="Yang B."/>
            <person name="Wang X.H."/>
            <person name="Xiang J.H."/>
            <person name="Huang J."/>
        </authorList>
    </citation>
    <scope>NUCLEOTIDE SEQUENCE</scope>
    <source>
        <strain evidence="10">20141215</strain>
    </source>
</reference>
<feature type="domain" description="Major capsid protein N-terminal" evidence="9">
    <location>
        <begin position="46"/>
        <end position="265"/>
    </location>
</feature>
<evidence type="ECO:0000256" key="4">
    <source>
        <dbReference type="ARBA" id="ARBA00014893"/>
    </source>
</evidence>
<comment type="subcellular location">
    <subcellularLocation>
        <location evidence="1">Virion</location>
    </subcellularLocation>
</comment>
<reference evidence="10" key="1">
    <citation type="journal article" date="2017" name="Arch. Virol.">
        <title>Complete genome sequence of shrimp hemocyte iridescent virus (SHIV) isolated from white leg shrimp, Litopenaeus vannamei.</title>
        <authorList>
            <person name="Qiu L."/>
            <person name="Chen M.M."/>
            <person name="Wang R.Y."/>
            <person name="Wan X.Y."/>
            <person name="Li C."/>
            <person name="Zhang Q.L."/>
            <person name="Dong X."/>
            <person name="Yang B."/>
            <person name="Xiang J.H."/>
            <person name="Huang J."/>
        </authorList>
    </citation>
    <scope>NUCLEOTIDE SEQUENCE [LARGE SCALE GENOMIC DNA]</scope>
    <source>
        <strain evidence="10">20141215</strain>
    </source>
</reference>
<evidence type="ECO:0000313" key="12">
    <source>
        <dbReference type="Proteomes" id="UP000297192"/>
    </source>
</evidence>
<dbReference type="Pfam" id="PF04451">
    <property type="entry name" value="Capsid_NCLDV"/>
    <property type="match status" value="1"/>
</dbReference>
<dbReference type="GeneID" id="65099920"/>
<protein>
    <recommendedName>
        <fullName evidence="4">Major capsid protein</fullName>
    </recommendedName>
</protein>
<dbReference type="RefSeq" id="YP_010084900.1">
    <property type="nucleotide sequence ID" value="NC_055165.1"/>
</dbReference>
<organism evidence="11">
    <name type="scientific">Shrimp hemocyte iridescent virus</name>
    <dbReference type="NCBI Taxonomy" id="2039780"/>
    <lineage>
        <taxon>Viruses</taxon>
        <taxon>Varidnaviria</taxon>
        <taxon>Bamfordvirae</taxon>
        <taxon>Nucleocytoviricota</taxon>
        <taxon>Megaviricetes</taxon>
        <taxon>Pimascovirales</taxon>
        <taxon>Pimascovirales incertae sedis</taxon>
        <taxon>Iridoviridae</taxon>
        <taxon>Betairidovirinae</taxon>
        <taxon>Decapodiridovirus</taxon>
        <taxon>Decapodiridovirus litopenaeus1</taxon>
        <taxon>Decapod iridescent virus 1</taxon>
    </lineage>
</organism>
<evidence type="ECO:0000256" key="5">
    <source>
        <dbReference type="ARBA" id="ARBA00022561"/>
    </source>
</evidence>
<dbReference type="InterPro" id="IPR007542">
    <property type="entry name" value="MCP_C"/>
</dbReference>
<evidence type="ECO:0000259" key="9">
    <source>
        <dbReference type="Pfam" id="PF16903"/>
    </source>
</evidence>
<name>A0A291B645_9VIRU</name>
<dbReference type="InterPro" id="IPR038519">
    <property type="entry name" value="MCP_C_sf"/>
</dbReference>
<evidence type="ECO:0000313" key="10">
    <source>
        <dbReference type="EMBL" id="ATE87157.1"/>
    </source>
</evidence>
<dbReference type="InterPro" id="IPR031654">
    <property type="entry name" value="Capsid_N"/>
</dbReference>
<comment type="similarity">
    <text evidence="2">Belongs to the NCLDV major capsid protein family.</text>
</comment>
<evidence type="ECO:0000256" key="7">
    <source>
        <dbReference type="ARBA" id="ARBA00022921"/>
    </source>
</evidence>